<gene>
    <name evidence="2" type="ORF">SAMN05216223_125113</name>
</gene>
<evidence type="ECO:0008006" key="4">
    <source>
        <dbReference type="Google" id="ProtNLM"/>
    </source>
</evidence>
<keyword evidence="1" id="KW-1133">Transmembrane helix</keyword>
<evidence type="ECO:0000313" key="2">
    <source>
        <dbReference type="EMBL" id="SEG92274.1"/>
    </source>
</evidence>
<reference evidence="2 3" key="1">
    <citation type="submission" date="2016-10" db="EMBL/GenBank/DDBJ databases">
        <authorList>
            <person name="de Groot N.N."/>
        </authorList>
    </citation>
    <scope>NUCLEOTIDE SEQUENCE [LARGE SCALE GENOMIC DNA]</scope>
    <source>
        <strain evidence="2 3">CGMCC 4.2023</strain>
    </source>
</reference>
<feature type="transmembrane region" description="Helical" evidence="1">
    <location>
        <begin position="21"/>
        <end position="39"/>
    </location>
</feature>
<accession>A0A1H6E5L5</accession>
<name>A0A1H6E5L5_9ACTN</name>
<protein>
    <recommendedName>
        <fullName evidence="4">PH domain-containing protein</fullName>
    </recommendedName>
</protein>
<keyword evidence="1" id="KW-0472">Membrane</keyword>
<dbReference type="EMBL" id="FNVU01000025">
    <property type="protein sequence ID" value="SEG92274.1"/>
    <property type="molecule type" value="Genomic_DNA"/>
</dbReference>
<keyword evidence="1" id="KW-0812">Transmembrane</keyword>
<dbReference type="Proteomes" id="UP000236754">
    <property type="component" value="Unassembled WGS sequence"/>
</dbReference>
<dbReference type="AlphaFoldDB" id="A0A1H6E5L5"/>
<keyword evidence="3" id="KW-1185">Reference proteome</keyword>
<proteinExistence type="predicted"/>
<evidence type="ECO:0000256" key="1">
    <source>
        <dbReference type="SAM" id="Phobius"/>
    </source>
</evidence>
<sequence>MEPRPLGSATATAIGGRGTQVFTRVAYGVFAAAGVLAQVDPGVDPSLPSRAVAATFFTGCAWLFLQVGSMLVIRLEAGVISVHYPLMVRRVRVEDVSRVVVDRGDLVIETVDGQRIRPPIFRGNIRHRHRGGHHARRLLLRCMTEAATVHHPPVRAWSPHLMLPFLLVPLLLDGALALLLGQGA</sequence>
<organism evidence="2 3">
    <name type="scientific">Actinacidiphila yanglinensis</name>
    <dbReference type="NCBI Taxonomy" id="310779"/>
    <lineage>
        <taxon>Bacteria</taxon>
        <taxon>Bacillati</taxon>
        <taxon>Actinomycetota</taxon>
        <taxon>Actinomycetes</taxon>
        <taxon>Kitasatosporales</taxon>
        <taxon>Streptomycetaceae</taxon>
        <taxon>Actinacidiphila</taxon>
    </lineage>
</organism>
<feature type="transmembrane region" description="Helical" evidence="1">
    <location>
        <begin position="51"/>
        <end position="73"/>
    </location>
</feature>
<evidence type="ECO:0000313" key="3">
    <source>
        <dbReference type="Proteomes" id="UP000236754"/>
    </source>
</evidence>